<comment type="subunit">
    <text evidence="9">Component of the translation initiation factor 2B (eIF2B) complex which is a heterodecamer of two sets of five different subunits: alpha, beta, gamma, delta and epsilon. Subunits alpha, beta and delta comprise a regulatory subcomplex and subunits epsilon and gamma comprise a catalytic subcomplex. Within the complex, the hexameric regulatory complex resides at the center, with the two heterodimeric catalytic subcomplexes bound on opposite sides.</text>
</comment>
<accession>A0A182EAE0</accession>
<dbReference type="STRING" id="42157.A0A182EAE0"/>
<dbReference type="CDD" id="cd04198">
    <property type="entry name" value="eIF-2B_gamma_N"/>
    <property type="match status" value="1"/>
</dbReference>
<keyword evidence="10" id="KW-0863">Zinc-finger</keyword>
<dbReference type="GO" id="GO:0006417">
    <property type="term" value="P:regulation of translation"/>
    <property type="evidence" value="ECO:0007669"/>
    <property type="project" value="UniProtKB-UniRule"/>
</dbReference>
<dbReference type="GO" id="GO:0003743">
    <property type="term" value="F:translation initiation factor activity"/>
    <property type="evidence" value="ECO:0007669"/>
    <property type="project" value="UniProtKB-KW"/>
</dbReference>
<evidence type="ECO:0000256" key="8">
    <source>
        <dbReference type="ARBA" id="ARBA00045373"/>
    </source>
</evidence>
<evidence type="ECO:0000256" key="1">
    <source>
        <dbReference type="ARBA" id="ARBA00004514"/>
    </source>
</evidence>
<evidence type="ECO:0000256" key="9">
    <source>
        <dbReference type="ARBA" id="ARBA00046432"/>
    </source>
</evidence>
<comment type="subcellular location">
    <subcellularLocation>
        <location evidence="1">Cytoplasm</location>
        <location evidence="1">Cytosol</location>
    </subcellularLocation>
</comment>
<dbReference type="GO" id="GO:0005829">
    <property type="term" value="C:cytosol"/>
    <property type="evidence" value="ECO:0007669"/>
    <property type="project" value="UniProtKB-SubCell"/>
</dbReference>
<proteinExistence type="inferred from homology"/>
<dbReference type="GO" id="GO:0005851">
    <property type="term" value="C:eukaryotic translation initiation factor 2B complex"/>
    <property type="evidence" value="ECO:0007669"/>
    <property type="project" value="TreeGrafter"/>
</dbReference>
<dbReference type="GO" id="GO:0003723">
    <property type="term" value="F:RNA binding"/>
    <property type="evidence" value="ECO:0007669"/>
    <property type="project" value="UniProtKB-UniRule"/>
</dbReference>
<evidence type="ECO:0000259" key="11">
    <source>
        <dbReference type="PROSITE" id="PS51522"/>
    </source>
</evidence>
<dbReference type="GO" id="GO:0008270">
    <property type="term" value="F:zinc ion binding"/>
    <property type="evidence" value="ECO:0007669"/>
    <property type="project" value="UniProtKB-KW"/>
</dbReference>
<dbReference type="Gene3D" id="4.10.60.30">
    <property type="entry name" value="Nanos, RNA-binding domain"/>
    <property type="match status" value="1"/>
</dbReference>
<dbReference type="InterPro" id="IPR056729">
    <property type="entry name" value="GMPPB_C"/>
</dbReference>
<dbReference type="Proteomes" id="UP000271087">
    <property type="component" value="Unassembled WGS sequence"/>
</dbReference>
<evidence type="ECO:0000256" key="2">
    <source>
        <dbReference type="ARBA" id="ARBA00007878"/>
    </source>
</evidence>
<gene>
    <name evidence="12" type="ORF">NOO_LOCUS5014</name>
</gene>
<keyword evidence="10" id="KW-0810">Translation regulation</keyword>
<dbReference type="OrthoDB" id="540503at2759"/>
<feature type="domain" description="Nanos-type" evidence="11">
    <location>
        <begin position="651"/>
        <end position="718"/>
    </location>
</feature>
<dbReference type="InterPro" id="IPR051960">
    <property type="entry name" value="eIF2B_gamma"/>
</dbReference>
<evidence type="ECO:0000256" key="4">
    <source>
        <dbReference type="ARBA" id="ARBA00022540"/>
    </source>
</evidence>
<evidence type="ECO:0000256" key="7">
    <source>
        <dbReference type="ARBA" id="ARBA00044229"/>
    </source>
</evidence>
<keyword evidence="10" id="KW-0862">Zinc</keyword>
<name>A0A182EAE0_ONCOC</name>
<dbReference type="PANTHER" id="PTHR45989:SF1">
    <property type="entry name" value="TRANSLATION INITIATION FACTOR EIF-2B SUBUNIT GAMMA"/>
    <property type="match status" value="1"/>
</dbReference>
<sequence>MAAQALQAVVLCGGLGNRMTDLTDRIPKCMLPIVGIPMFWYPLNFLQKNSVKEVIMVVAEKLLGEIKQLLSGSSLPPLNDLHIEFVKLSSAAEHWGTADVLRFIDARIKKDFIVVSGDFVSDMNLAPMLSLHITENAILTCLLCDRVIMGPVPGPKIKLSKGITFRRDFIVLSENNQLLFDGSEEDYEETIAVNVDLFNKCRTAYFTAKYNDCHLYIMKKWILNIINKHRNLTSLKADLIPYILEKQNAKNDSGIFGSTDVKSLQHRLLKCFAYLVPPENGFIIGHVNTIGAYFEINKTIIRFLSSSFFEKIPIGQPVDSIGAVAVSECYVGSTTHLFPPSAGEAHVARSERPLIKRSVIGEKCTIGPKSKIINSLVMDGCRIGAGAQITSSIICTNVEIGENANICSSIVVCQQIISANAKVQNELVAPDDEVELEKWTQELCLPNDCNKSNEISSPIQLSEVGKTEITNHDVINNWPIDWINQQLRDETRRTVSSLTWTNYAKETINDSRRDELGILDSDTTYFSTDMITDSTSLNSLTNYIPTFDVPNKEYHFNIIDDHIDNSWPNERVADITNRHADLTTFLKMWKPSVELIDDNEILQNTTVVTPQKLKNVVPVTFSSSPSLLQLNSLQKNIITTDNKKQMSEKWYCVFCFNNARFAYEKCGITIYPELSGTWRTHLCKDSKGVVICPALAAHICRHCGATGKFAHTEKYCSSQKKRQNQLKNLTWAH</sequence>
<keyword evidence="5" id="KW-0648">Protein biosynthesis</keyword>
<dbReference type="Gene3D" id="2.160.10.10">
    <property type="entry name" value="Hexapeptide repeat proteins"/>
    <property type="match status" value="1"/>
</dbReference>
<dbReference type="PANTHER" id="PTHR45989">
    <property type="entry name" value="TRANSLATION INITIATION FACTOR EIF-2B SUBUNIT GAMMA"/>
    <property type="match status" value="1"/>
</dbReference>
<reference evidence="14" key="1">
    <citation type="submission" date="2016-06" db="UniProtKB">
        <authorList>
            <consortium name="WormBaseParasite"/>
        </authorList>
    </citation>
    <scope>IDENTIFICATION</scope>
</reference>
<keyword evidence="10" id="KW-0694">RNA-binding</keyword>
<reference evidence="12 13" key="2">
    <citation type="submission" date="2018-08" db="EMBL/GenBank/DDBJ databases">
        <authorList>
            <person name="Laetsch R D."/>
            <person name="Stevens L."/>
            <person name="Kumar S."/>
            <person name="Blaxter L. M."/>
        </authorList>
    </citation>
    <scope>NUCLEOTIDE SEQUENCE [LARGE SCALE GENOMIC DNA]</scope>
</reference>
<evidence type="ECO:0000313" key="12">
    <source>
        <dbReference type="EMBL" id="VDK75653.1"/>
    </source>
</evidence>
<dbReference type="AlphaFoldDB" id="A0A182EAE0"/>
<keyword evidence="3" id="KW-0963">Cytoplasm</keyword>
<comment type="similarity">
    <text evidence="2">Belongs to the eIF-2B gamma/epsilon subunits family.</text>
</comment>
<evidence type="ECO:0000256" key="3">
    <source>
        <dbReference type="ARBA" id="ARBA00022490"/>
    </source>
</evidence>
<protein>
    <recommendedName>
        <fullName evidence="6">Translation initiation factor eIF2B subunit gamma</fullName>
    </recommendedName>
    <alternativeName>
        <fullName evidence="7">eIF2B GDP-GTP exchange factor subunit gamma</fullName>
    </alternativeName>
</protein>
<evidence type="ECO:0000256" key="5">
    <source>
        <dbReference type="ARBA" id="ARBA00022917"/>
    </source>
</evidence>
<dbReference type="InterPro" id="IPR005835">
    <property type="entry name" value="NTP_transferase_dom"/>
</dbReference>
<evidence type="ECO:0000256" key="10">
    <source>
        <dbReference type="PROSITE-ProRule" id="PRU00855"/>
    </source>
</evidence>
<comment type="similarity">
    <text evidence="10">Belongs to the nanos family.</text>
</comment>
<keyword evidence="13" id="KW-1185">Reference proteome</keyword>
<dbReference type="Pfam" id="PF00483">
    <property type="entry name" value="NTP_transferase"/>
    <property type="match status" value="1"/>
</dbReference>
<dbReference type="Gene3D" id="3.90.550.10">
    <property type="entry name" value="Spore Coat Polysaccharide Biosynthesis Protein SpsA, Chain A"/>
    <property type="match status" value="1"/>
</dbReference>
<dbReference type="WBParaSite" id="nOo.2.0.1.t05014-RA">
    <property type="protein sequence ID" value="nOo.2.0.1.t05014-RA"/>
    <property type="gene ID" value="nOo.2.0.1.g05014"/>
</dbReference>
<evidence type="ECO:0000313" key="14">
    <source>
        <dbReference type="WBParaSite" id="nOo.2.0.1.t05014-RA"/>
    </source>
</evidence>
<dbReference type="GO" id="GO:0002183">
    <property type="term" value="P:cytoplasmic translational initiation"/>
    <property type="evidence" value="ECO:0007669"/>
    <property type="project" value="TreeGrafter"/>
</dbReference>
<keyword evidence="10" id="KW-0479">Metal-binding</keyword>
<dbReference type="Pfam" id="PF25087">
    <property type="entry name" value="GMPPB_C"/>
    <property type="match status" value="1"/>
</dbReference>
<comment type="function">
    <text evidence="8">Acts as a component of the translation initiation factor 2B (eIF2B) complex, which catalyzes the exchange of GDP for GTP on the eukaryotic initiation factor 2 (eIF2) complex gamma subunit. Its guanine nucleotide exchange factor activity is repressed when bound to eIF2 complex phosphorylated on the alpha subunit, thereby limiting the amount of methionyl-initiator methionine tRNA available to the ribosome and consequently global translation is repressed.</text>
</comment>
<dbReference type="InterPro" id="IPR038129">
    <property type="entry name" value="Nanos_sf"/>
</dbReference>
<dbReference type="SUPFAM" id="SSF53448">
    <property type="entry name" value="Nucleotide-diphospho-sugar transferases"/>
    <property type="match status" value="1"/>
</dbReference>
<keyword evidence="4" id="KW-0396">Initiation factor</keyword>
<evidence type="ECO:0000313" key="13">
    <source>
        <dbReference type="Proteomes" id="UP000271087"/>
    </source>
</evidence>
<dbReference type="InterPro" id="IPR029044">
    <property type="entry name" value="Nucleotide-diphossugar_trans"/>
</dbReference>
<dbReference type="EMBL" id="UYRW01001246">
    <property type="protein sequence ID" value="VDK75653.1"/>
    <property type="molecule type" value="Genomic_DNA"/>
</dbReference>
<organism evidence="14">
    <name type="scientific">Onchocerca ochengi</name>
    <name type="common">Filarial nematode worm</name>
    <dbReference type="NCBI Taxonomy" id="42157"/>
    <lineage>
        <taxon>Eukaryota</taxon>
        <taxon>Metazoa</taxon>
        <taxon>Ecdysozoa</taxon>
        <taxon>Nematoda</taxon>
        <taxon>Chromadorea</taxon>
        <taxon>Rhabditida</taxon>
        <taxon>Spirurina</taxon>
        <taxon>Spiruromorpha</taxon>
        <taxon>Filarioidea</taxon>
        <taxon>Onchocercidae</taxon>
        <taxon>Onchocerca</taxon>
    </lineage>
</organism>
<dbReference type="GO" id="GO:0005085">
    <property type="term" value="F:guanyl-nucleotide exchange factor activity"/>
    <property type="evidence" value="ECO:0007669"/>
    <property type="project" value="TreeGrafter"/>
</dbReference>
<dbReference type="Pfam" id="PF05741">
    <property type="entry name" value="zf-nanos"/>
    <property type="match status" value="1"/>
</dbReference>
<evidence type="ECO:0000256" key="6">
    <source>
        <dbReference type="ARBA" id="ARBA00044196"/>
    </source>
</evidence>
<dbReference type="InterPro" id="IPR024161">
    <property type="entry name" value="Znf_nanos-typ"/>
</dbReference>
<dbReference type="PROSITE" id="PS51522">
    <property type="entry name" value="ZF_NANOS"/>
    <property type="match status" value="1"/>
</dbReference>